<sequence length="99" mass="10801">MMNSIDYSFHDIDFQSFSSENPVSACNPYINANSFIERPMKQLKASSWNSSTIENHIRPPPKASSSSSSSNIISFDNSNSSSVAISRDGSKSFGQGRAD</sequence>
<organism evidence="2 3">
    <name type="scientific">Hibiscus sabdariffa</name>
    <name type="common">roselle</name>
    <dbReference type="NCBI Taxonomy" id="183260"/>
    <lineage>
        <taxon>Eukaryota</taxon>
        <taxon>Viridiplantae</taxon>
        <taxon>Streptophyta</taxon>
        <taxon>Embryophyta</taxon>
        <taxon>Tracheophyta</taxon>
        <taxon>Spermatophyta</taxon>
        <taxon>Magnoliopsida</taxon>
        <taxon>eudicotyledons</taxon>
        <taxon>Gunneridae</taxon>
        <taxon>Pentapetalae</taxon>
        <taxon>rosids</taxon>
        <taxon>malvids</taxon>
        <taxon>Malvales</taxon>
        <taxon>Malvaceae</taxon>
        <taxon>Malvoideae</taxon>
        <taxon>Hibiscus</taxon>
    </lineage>
</organism>
<feature type="region of interest" description="Disordered" evidence="1">
    <location>
        <begin position="47"/>
        <end position="99"/>
    </location>
</feature>
<dbReference type="Proteomes" id="UP001396334">
    <property type="component" value="Unassembled WGS sequence"/>
</dbReference>
<comment type="caution">
    <text evidence="2">The sequence shown here is derived from an EMBL/GenBank/DDBJ whole genome shotgun (WGS) entry which is preliminary data.</text>
</comment>
<keyword evidence="3" id="KW-1185">Reference proteome</keyword>
<accession>A0ABR2T6H9</accession>
<protein>
    <submittedName>
        <fullName evidence="2">Uncharacterized protein</fullName>
    </submittedName>
</protein>
<name>A0ABR2T6H9_9ROSI</name>
<proteinExistence type="predicted"/>
<evidence type="ECO:0000256" key="1">
    <source>
        <dbReference type="SAM" id="MobiDB-lite"/>
    </source>
</evidence>
<gene>
    <name evidence="2" type="ORF">V6N11_018054</name>
</gene>
<evidence type="ECO:0000313" key="3">
    <source>
        <dbReference type="Proteomes" id="UP001396334"/>
    </source>
</evidence>
<feature type="compositionally biased region" description="Low complexity" evidence="1">
    <location>
        <begin position="64"/>
        <end position="86"/>
    </location>
</feature>
<reference evidence="2 3" key="1">
    <citation type="journal article" date="2024" name="G3 (Bethesda)">
        <title>Genome assembly of Hibiscus sabdariffa L. provides insights into metabolisms of medicinal natural products.</title>
        <authorList>
            <person name="Kim T."/>
        </authorList>
    </citation>
    <scope>NUCLEOTIDE SEQUENCE [LARGE SCALE GENOMIC DNA]</scope>
    <source>
        <strain evidence="2">TK-2024</strain>
        <tissue evidence="2">Old leaves</tissue>
    </source>
</reference>
<dbReference type="EMBL" id="JBBPBN010000008">
    <property type="protein sequence ID" value="KAK9033014.1"/>
    <property type="molecule type" value="Genomic_DNA"/>
</dbReference>
<evidence type="ECO:0000313" key="2">
    <source>
        <dbReference type="EMBL" id="KAK9033014.1"/>
    </source>
</evidence>